<organism evidence="3 4">
    <name type="scientific">Afipia felis</name>
    <name type="common">Cat scratch disease bacillus</name>
    <dbReference type="NCBI Taxonomy" id="1035"/>
    <lineage>
        <taxon>Bacteria</taxon>
        <taxon>Pseudomonadati</taxon>
        <taxon>Pseudomonadota</taxon>
        <taxon>Alphaproteobacteria</taxon>
        <taxon>Hyphomicrobiales</taxon>
        <taxon>Nitrobacteraceae</taxon>
        <taxon>Afipia</taxon>
    </lineage>
</organism>
<protein>
    <submittedName>
        <fullName evidence="3">Site-specific recombinase XerD</fullName>
    </submittedName>
</protein>
<dbReference type="SUPFAM" id="SSF56349">
    <property type="entry name" value="DNA breaking-rejoining enzymes"/>
    <property type="match status" value="1"/>
</dbReference>
<proteinExistence type="predicted"/>
<sequence length="483" mass="55818">MSSENPSDAPRNSTVICLDNKGPAFVVLTVRARRKPHLRPVLVVRDQDGEAAIPREPIEWIRNVLTFDSKSPAKMMLSTIGRLYEYTSIAFRDFELTAETLPTAVWNYTAFRAGERMPDDPDSQQLTLWNPVKRSTAISEFRTIVSYLQFCNDRFQSLLLLDRPVGLKNIQHLDIPTTSKRDFFLHLRGHRERYRKLLGVERYHPPRVTPSASLATRRSSQGRTMPQDEVDLIIGAEKNPSFKALWTLLAYGGMRVSEALNIWCVDIMPGSMIAQFERGFTQAEPLVILADPVESRFVGDFGDSSRTRLKYLRDKYGLVPRPYYPDKHPMRAGWKSVLVSNKALSLSWVYWSEPQPAQEFLELTAMLLNLRRQHPTTTHHPYFFINTSNNEYGGQPLKYSNTMKAFERACVRVDLEPHMAGRTLHGFRHFYRDNLRKRLKLPPEIIQVMMHHKSVVSQEDYGNCEYAFVHKALREAFARERTE</sequence>
<dbReference type="InterPro" id="IPR011010">
    <property type="entry name" value="DNA_brk_join_enz"/>
</dbReference>
<dbReference type="OrthoDB" id="2078692at2"/>
<dbReference type="AlphaFoldDB" id="A0A380W4I4"/>
<dbReference type="Gene3D" id="1.10.443.10">
    <property type="entry name" value="Intergrase catalytic core"/>
    <property type="match status" value="1"/>
</dbReference>
<accession>A0A380W4I4</accession>
<dbReference type="GO" id="GO:0003677">
    <property type="term" value="F:DNA binding"/>
    <property type="evidence" value="ECO:0007669"/>
    <property type="project" value="InterPro"/>
</dbReference>
<evidence type="ECO:0000259" key="2">
    <source>
        <dbReference type="PROSITE" id="PS51898"/>
    </source>
</evidence>
<feature type="domain" description="Tyr recombinase" evidence="2">
    <location>
        <begin position="220"/>
        <end position="478"/>
    </location>
</feature>
<dbReference type="RefSeq" id="WP_002718657.1">
    <property type="nucleotide sequence ID" value="NZ_UFSI01000001.1"/>
</dbReference>
<evidence type="ECO:0000313" key="4">
    <source>
        <dbReference type="Proteomes" id="UP000254343"/>
    </source>
</evidence>
<dbReference type="GO" id="GO:0006310">
    <property type="term" value="P:DNA recombination"/>
    <property type="evidence" value="ECO:0007669"/>
    <property type="project" value="UniProtKB-KW"/>
</dbReference>
<dbReference type="InterPro" id="IPR002104">
    <property type="entry name" value="Integrase_catalytic"/>
</dbReference>
<dbReference type="EMBL" id="UIGB01000001">
    <property type="protein sequence ID" value="SUU83878.1"/>
    <property type="molecule type" value="Genomic_DNA"/>
</dbReference>
<dbReference type="InterPro" id="IPR013762">
    <property type="entry name" value="Integrase-like_cat_sf"/>
</dbReference>
<dbReference type="Proteomes" id="UP000254343">
    <property type="component" value="Unassembled WGS sequence"/>
</dbReference>
<name>A0A380W4I4_AFIFE</name>
<dbReference type="PROSITE" id="PS51898">
    <property type="entry name" value="TYR_RECOMBINASE"/>
    <property type="match status" value="1"/>
</dbReference>
<gene>
    <name evidence="3" type="ORF">NCTC12722_01057</name>
</gene>
<reference evidence="3 4" key="1">
    <citation type="submission" date="2018-06" db="EMBL/GenBank/DDBJ databases">
        <authorList>
            <consortium name="Pathogen Informatics"/>
            <person name="Doyle S."/>
        </authorList>
    </citation>
    <scope>NUCLEOTIDE SEQUENCE [LARGE SCALE GENOMIC DNA]</scope>
    <source>
        <strain evidence="3 4">NCTC12722</strain>
    </source>
</reference>
<dbReference type="GO" id="GO:0015074">
    <property type="term" value="P:DNA integration"/>
    <property type="evidence" value="ECO:0007669"/>
    <property type="project" value="InterPro"/>
</dbReference>
<keyword evidence="1" id="KW-0233">DNA recombination</keyword>
<evidence type="ECO:0000313" key="3">
    <source>
        <dbReference type="EMBL" id="SUU83878.1"/>
    </source>
</evidence>
<evidence type="ECO:0000256" key="1">
    <source>
        <dbReference type="ARBA" id="ARBA00023172"/>
    </source>
</evidence>